<dbReference type="EMBL" id="MPKA01000087">
    <property type="protein sequence ID" value="OLU45246.1"/>
    <property type="molecule type" value="Genomic_DNA"/>
</dbReference>
<dbReference type="OrthoDB" id="1929673at2"/>
<evidence type="ECO:0000313" key="3">
    <source>
        <dbReference type="Proteomes" id="UP000186705"/>
    </source>
</evidence>
<dbReference type="GeneID" id="78276049"/>
<organism evidence="2 3">
    <name type="scientific">Dubosiella newyorkensis</name>
    <dbReference type="NCBI Taxonomy" id="1862672"/>
    <lineage>
        <taxon>Bacteria</taxon>
        <taxon>Bacillati</taxon>
        <taxon>Bacillota</taxon>
        <taxon>Erysipelotrichia</taxon>
        <taxon>Erysipelotrichales</taxon>
        <taxon>Erysipelotrichaceae</taxon>
        <taxon>Dubosiella</taxon>
    </lineage>
</organism>
<keyword evidence="1" id="KW-0472">Membrane</keyword>
<reference evidence="2 3" key="1">
    <citation type="submission" date="2016-11" db="EMBL/GenBank/DDBJ databases">
        <title>Description of two novel members of the family Erysipelotrichaceae: Ileibacterium lipovorans gen. nov., sp. nov. and Dubosiella newyorkensis, gen. nov., sp. nov.</title>
        <authorList>
            <person name="Cox L.M."/>
            <person name="Sohn J."/>
            <person name="Tyrrell K.L."/>
            <person name="Citron D.M."/>
            <person name="Lawson P.A."/>
            <person name="Patel N.B."/>
            <person name="Iizumi T."/>
            <person name="Perez-Perez G.I."/>
            <person name="Goldstein E.J."/>
            <person name="Blaser M.J."/>
        </authorList>
    </citation>
    <scope>NUCLEOTIDE SEQUENCE [LARGE SCALE GENOMIC DNA]</scope>
    <source>
        <strain evidence="2 3">NYU-BL-A4</strain>
    </source>
</reference>
<evidence type="ECO:0008006" key="4">
    <source>
        <dbReference type="Google" id="ProtNLM"/>
    </source>
</evidence>
<evidence type="ECO:0000313" key="2">
    <source>
        <dbReference type="EMBL" id="OLU45246.1"/>
    </source>
</evidence>
<protein>
    <recommendedName>
        <fullName evidence="4">Holin</fullName>
    </recommendedName>
</protein>
<name>A0A1U7NKX3_9FIRM</name>
<dbReference type="AlphaFoldDB" id="A0A1U7NKX3"/>
<gene>
    <name evidence="2" type="ORF">BO225_08865</name>
</gene>
<sequence length="95" mass="10565">MEFLQSYFNLLIVGCCVVIGYVWTTFTPENDLSRRYIPVVMAVLGTILACIDARGVSLEIILSGSVSGLASTGCYEAFKQLILKPKWIEDKAEER</sequence>
<keyword evidence="1" id="KW-0812">Transmembrane</keyword>
<keyword evidence="1" id="KW-1133">Transmembrane helix</keyword>
<comment type="caution">
    <text evidence="2">The sequence shown here is derived from an EMBL/GenBank/DDBJ whole genome shotgun (WGS) entry which is preliminary data.</text>
</comment>
<dbReference type="RefSeq" id="WP_076341902.1">
    <property type="nucleotide sequence ID" value="NZ_CAPDDE010000021.1"/>
</dbReference>
<accession>A0A1U7NKX3</accession>
<dbReference type="STRING" id="1862672.BO225_08865"/>
<dbReference type="Proteomes" id="UP000186705">
    <property type="component" value="Unassembled WGS sequence"/>
</dbReference>
<evidence type="ECO:0000256" key="1">
    <source>
        <dbReference type="SAM" id="Phobius"/>
    </source>
</evidence>
<proteinExistence type="predicted"/>
<keyword evidence="3" id="KW-1185">Reference proteome</keyword>
<feature type="transmembrane region" description="Helical" evidence="1">
    <location>
        <begin position="36"/>
        <end position="54"/>
    </location>
</feature>
<feature type="transmembrane region" description="Helical" evidence="1">
    <location>
        <begin position="6"/>
        <end position="24"/>
    </location>
</feature>